<sequence>WGGRLWGTVVQSHFSCYKRGLQNQMEHFAFAKAGGVWFCQETEVCLGRRCYSLTFKARLWPF</sequence>
<accession>A0A8C3JGD2</accession>
<dbReference type="Ensembl" id="ENSCPGT00000008201.1">
    <property type="protein sequence ID" value="ENSCPGP00000007460.1"/>
    <property type="gene ID" value="ENSCPGG00000005333.1"/>
</dbReference>
<proteinExistence type="predicted"/>
<reference evidence="1" key="2">
    <citation type="submission" date="2025-09" db="UniProtKB">
        <authorList>
            <consortium name="Ensembl"/>
        </authorList>
    </citation>
    <scope>IDENTIFICATION</scope>
</reference>
<reference evidence="1" key="1">
    <citation type="submission" date="2025-08" db="UniProtKB">
        <authorList>
            <consortium name="Ensembl"/>
        </authorList>
    </citation>
    <scope>IDENTIFICATION</scope>
</reference>
<evidence type="ECO:0000313" key="1">
    <source>
        <dbReference type="Ensembl" id="ENSCPGP00000007460.1"/>
    </source>
</evidence>
<name>A0A8C3JGD2_9CHAR</name>
<evidence type="ECO:0000313" key="2">
    <source>
        <dbReference type="Proteomes" id="UP000694419"/>
    </source>
</evidence>
<dbReference type="AlphaFoldDB" id="A0A8C3JGD2"/>
<organism evidence="1 2">
    <name type="scientific">Calidris pygmaea</name>
    <name type="common">Spoon-billed sandpiper</name>
    <dbReference type="NCBI Taxonomy" id="425635"/>
    <lineage>
        <taxon>Eukaryota</taxon>
        <taxon>Metazoa</taxon>
        <taxon>Chordata</taxon>
        <taxon>Craniata</taxon>
        <taxon>Vertebrata</taxon>
        <taxon>Euteleostomi</taxon>
        <taxon>Archelosauria</taxon>
        <taxon>Archosauria</taxon>
        <taxon>Dinosauria</taxon>
        <taxon>Saurischia</taxon>
        <taxon>Theropoda</taxon>
        <taxon>Coelurosauria</taxon>
        <taxon>Aves</taxon>
        <taxon>Neognathae</taxon>
        <taxon>Neoaves</taxon>
        <taxon>Charadriiformes</taxon>
        <taxon>Scolopacidae</taxon>
        <taxon>Calidris</taxon>
    </lineage>
</organism>
<keyword evidence="2" id="KW-1185">Reference proteome</keyword>
<protein>
    <submittedName>
        <fullName evidence="1">Uncharacterized protein</fullName>
    </submittedName>
</protein>
<dbReference type="Proteomes" id="UP000694419">
    <property type="component" value="Unplaced"/>
</dbReference>